<feature type="transmembrane region" description="Helical" evidence="1">
    <location>
        <begin position="119"/>
        <end position="137"/>
    </location>
</feature>
<dbReference type="AlphaFoldDB" id="A0A3E1Y4T5"/>
<comment type="caution">
    <text evidence="2">The sequence shown here is derived from an EMBL/GenBank/DDBJ whole genome shotgun (WGS) entry which is preliminary data.</text>
</comment>
<accession>A0A3E1Y4T5</accession>
<evidence type="ECO:0000313" key="2">
    <source>
        <dbReference type="EMBL" id="RFS19477.1"/>
    </source>
</evidence>
<dbReference type="EMBL" id="QPMM01000013">
    <property type="protein sequence ID" value="RFS19477.1"/>
    <property type="molecule type" value="Genomic_DNA"/>
</dbReference>
<dbReference type="Proteomes" id="UP000260644">
    <property type="component" value="Unassembled WGS sequence"/>
</dbReference>
<keyword evidence="1" id="KW-0472">Membrane</keyword>
<sequence length="206" mass="23351">MKVWTNSMKGEDKIIAHVDDMIYKCNPKASEIDSVVWSLNQNIPPTQNMFAIPVSYIQEIRWQEGNKYLQVFFRGSEEHLIVLDDSRRKEMYDYFRNTIPDFFNTTDYYTKIEAAKKPLIALGVLAALFLPTLYMAAKMEATGGMEAFSTRGIFTVILALAALGTIKVVLIFGSLLAITGVSIVRKMKQPPVIHRLIKTIKKPVVN</sequence>
<dbReference type="RefSeq" id="WP_116978131.1">
    <property type="nucleotide sequence ID" value="NZ_QPMM01000013.1"/>
</dbReference>
<organism evidence="2 3">
    <name type="scientific">Chitinophaga silvatica</name>
    <dbReference type="NCBI Taxonomy" id="2282649"/>
    <lineage>
        <taxon>Bacteria</taxon>
        <taxon>Pseudomonadati</taxon>
        <taxon>Bacteroidota</taxon>
        <taxon>Chitinophagia</taxon>
        <taxon>Chitinophagales</taxon>
        <taxon>Chitinophagaceae</taxon>
        <taxon>Chitinophaga</taxon>
    </lineage>
</organism>
<dbReference type="OrthoDB" id="667323at2"/>
<feature type="transmembrane region" description="Helical" evidence="1">
    <location>
        <begin position="157"/>
        <end position="178"/>
    </location>
</feature>
<reference evidence="2 3" key="1">
    <citation type="submission" date="2018-07" db="EMBL/GenBank/DDBJ databases">
        <title>Chitinophaga K2CV101002-2 sp. nov., isolated from a monsoon evergreen broad-leaved forest soil.</title>
        <authorList>
            <person name="Lv Y."/>
        </authorList>
    </citation>
    <scope>NUCLEOTIDE SEQUENCE [LARGE SCALE GENOMIC DNA]</scope>
    <source>
        <strain evidence="2 3">GDMCC 1.1288</strain>
    </source>
</reference>
<name>A0A3E1Y4T5_9BACT</name>
<protein>
    <submittedName>
        <fullName evidence="2">Uncharacterized protein</fullName>
    </submittedName>
</protein>
<keyword evidence="3" id="KW-1185">Reference proteome</keyword>
<gene>
    <name evidence="2" type="ORF">DVR12_22855</name>
</gene>
<evidence type="ECO:0000313" key="3">
    <source>
        <dbReference type="Proteomes" id="UP000260644"/>
    </source>
</evidence>
<evidence type="ECO:0000256" key="1">
    <source>
        <dbReference type="SAM" id="Phobius"/>
    </source>
</evidence>
<proteinExistence type="predicted"/>
<keyword evidence="1" id="KW-1133">Transmembrane helix</keyword>
<keyword evidence="1" id="KW-0812">Transmembrane</keyword>